<organism evidence="2 3">
    <name type="scientific">Potamilus streckersoni</name>
    <dbReference type="NCBI Taxonomy" id="2493646"/>
    <lineage>
        <taxon>Eukaryota</taxon>
        <taxon>Metazoa</taxon>
        <taxon>Spiralia</taxon>
        <taxon>Lophotrochozoa</taxon>
        <taxon>Mollusca</taxon>
        <taxon>Bivalvia</taxon>
        <taxon>Autobranchia</taxon>
        <taxon>Heteroconchia</taxon>
        <taxon>Palaeoheterodonta</taxon>
        <taxon>Unionida</taxon>
        <taxon>Unionoidea</taxon>
        <taxon>Unionidae</taxon>
        <taxon>Ambleminae</taxon>
        <taxon>Lampsilini</taxon>
        <taxon>Potamilus</taxon>
    </lineage>
</organism>
<dbReference type="AlphaFoldDB" id="A0AAE0T8U3"/>
<keyword evidence="3" id="KW-1185">Reference proteome</keyword>
<reference evidence="2" key="1">
    <citation type="journal article" date="2021" name="Genome Biol. Evol.">
        <title>A High-Quality Reference Genome for a Parasitic Bivalve with Doubly Uniparental Inheritance (Bivalvia: Unionida).</title>
        <authorList>
            <person name="Smith C.H."/>
        </authorList>
    </citation>
    <scope>NUCLEOTIDE SEQUENCE</scope>
    <source>
        <strain evidence="2">CHS0354</strain>
    </source>
</reference>
<feature type="region of interest" description="Disordered" evidence="1">
    <location>
        <begin position="14"/>
        <end position="67"/>
    </location>
</feature>
<evidence type="ECO:0000256" key="1">
    <source>
        <dbReference type="SAM" id="MobiDB-lite"/>
    </source>
</evidence>
<evidence type="ECO:0000313" key="3">
    <source>
        <dbReference type="Proteomes" id="UP001195483"/>
    </source>
</evidence>
<reference evidence="2" key="3">
    <citation type="submission" date="2023-05" db="EMBL/GenBank/DDBJ databases">
        <authorList>
            <person name="Smith C.H."/>
        </authorList>
    </citation>
    <scope>NUCLEOTIDE SEQUENCE</scope>
    <source>
        <strain evidence="2">CHS0354</strain>
        <tissue evidence="2">Mantle</tissue>
    </source>
</reference>
<dbReference type="EMBL" id="JAEAOA010001198">
    <property type="protein sequence ID" value="KAK3605947.1"/>
    <property type="molecule type" value="Genomic_DNA"/>
</dbReference>
<gene>
    <name evidence="2" type="ORF">CHS0354_019622</name>
</gene>
<feature type="compositionally biased region" description="Basic residues" evidence="1">
    <location>
        <begin position="41"/>
        <end position="55"/>
    </location>
</feature>
<feature type="non-terminal residue" evidence="2">
    <location>
        <position position="1"/>
    </location>
</feature>
<comment type="caution">
    <text evidence="2">The sequence shown here is derived from an EMBL/GenBank/DDBJ whole genome shotgun (WGS) entry which is preliminary data.</text>
</comment>
<proteinExistence type="predicted"/>
<evidence type="ECO:0000313" key="2">
    <source>
        <dbReference type="EMBL" id="KAK3605947.1"/>
    </source>
</evidence>
<feature type="compositionally biased region" description="Basic and acidic residues" evidence="1">
    <location>
        <begin position="56"/>
        <end position="67"/>
    </location>
</feature>
<sequence>PEFQIKTKVLFRPKFRPKRKSSSDRISDQNESPLQTEFQTKKKVLFRPNFRPKRKSSSDRISDQNWL</sequence>
<dbReference type="Proteomes" id="UP001195483">
    <property type="component" value="Unassembled WGS sequence"/>
</dbReference>
<feature type="compositionally biased region" description="Polar residues" evidence="1">
    <location>
        <begin position="29"/>
        <end position="38"/>
    </location>
</feature>
<reference evidence="2" key="2">
    <citation type="journal article" date="2021" name="Genome Biol. Evol.">
        <title>Developing a high-quality reference genome for a parasitic bivalve with doubly uniparental inheritance (Bivalvia: Unionida).</title>
        <authorList>
            <person name="Smith C.H."/>
        </authorList>
    </citation>
    <scope>NUCLEOTIDE SEQUENCE</scope>
    <source>
        <strain evidence="2">CHS0354</strain>
        <tissue evidence="2">Mantle</tissue>
    </source>
</reference>
<protein>
    <submittedName>
        <fullName evidence="2">Uncharacterized protein</fullName>
    </submittedName>
</protein>
<name>A0AAE0T8U3_9BIVA</name>
<accession>A0AAE0T8U3</accession>